<sequence>MHVLGLWEETRVPGGNLHKRENMQTPPSKRPLSGNCSPKQGLKRLQEHQLFIIGWSDDVIWGSSGKAC</sequence>
<dbReference type="AlphaFoldDB" id="A0A6G1Q815"/>
<reference evidence="2 3" key="1">
    <citation type="submission" date="2019-02" db="EMBL/GenBank/DDBJ databases">
        <title>Opniocepnalus argus genome.</title>
        <authorList>
            <person name="Zhou C."/>
            <person name="Xiao S."/>
        </authorList>
    </citation>
    <scope>NUCLEOTIDE SEQUENCE [LARGE SCALE GENOMIC DNA]</scope>
    <source>
        <strain evidence="2">OARG1902GOOAL</strain>
        <tissue evidence="2">Muscle</tissue>
    </source>
</reference>
<dbReference type="Proteomes" id="UP000503349">
    <property type="component" value="Chromosome 14"/>
</dbReference>
<proteinExistence type="predicted"/>
<keyword evidence="3" id="KW-1185">Reference proteome</keyword>
<name>A0A6G1Q815_CHAAH</name>
<protein>
    <submittedName>
        <fullName evidence="2">Uncharacterized protein</fullName>
    </submittedName>
</protein>
<dbReference type="EMBL" id="CM015725">
    <property type="protein sequence ID" value="KAF3698662.1"/>
    <property type="molecule type" value="Genomic_DNA"/>
</dbReference>
<reference evidence="3" key="2">
    <citation type="submission" date="2019-02" db="EMBL/GenBank/DDBJ databases">
        <title>Opniocepnalus argus Var Kimnra genome.</title>
        <authorList>
            <person name="Zhou C."/>
            <person name="Xiao S."/>
        </authorList>
    </citation>
    <scope>NUCLEOTIDE SEQUENCE [LARGE SCALE GENOMIC DNA]</scope>
</reference>
<gene>
    <name evidence="2" type="ORF">EXN66_Car014349</name>
</gene>
<organism evidence="2 3">
    <name type="scientific">Channa argus</name>
    <name type="common">Northern snakehead</name>
    <name type="synonym">Ophicephalus argus</name>
    <dbReference type="NCBI Taxonomy" id="215402"/>
    <lineage>
        <taxon>Eukaryota</taxon>
        <taxon>Metazoa</taxon>
        <taxon>Chordata</taxon>
        <taxon>Craniata</taxon>
        <taxon>Vertebrata</taxon>
        <taxon>Euteleostomi</taxon>
        <taxon>Actinopterygii</taxon>
        <taxon>Neopterygii</taxon>
        <taxon>Teleostei</taxon>
        <taxon>Neoteleostei</taxon>
        <taxon>Acanthomorphata</taxon>
        <taxon>Anabantaria</taxon>
        <taxon>Anabantiformes</taxon>
        <taxon>Channoidei</taxon>
        <taxon>Channidae</taxon>
        <taxon>Channa</taxon>
    </lineage>
</organism>
<feature type="region of interest" description="Disordered" evidence="1">
    <location>
        <begin position="1"/>
        <end position="36"/>
    </location>
</feature>
<evidence type="ECO:0000313" key="2">
    <source>
        <dbReference type="EMBL" id="KAF3698662.1"/>
    </source>
</evidence>
<evidence type="ECO:0000256" key="1">
    <source>
        <dbReference type="SAM" id="MobiDB-lite"/>
    </source>
</evidence>
<accession>A0A6G1Q815</accession>
<evidence type="ECO:0000313" key="3">
    <source>
        <dbReference type="Proteomes" id="UP000503349"/>
    </source>
</evidence>